<dbReference type="EMBL" id="PPEA01000212">
    <property type="protein sequence ID" value="PQM48321.1"/>
    <property type="molecule type" value="Genomic_DNA"/>
</dbReference>
<evidence type="ECO:0000313" key="2">
    <source>
        <dbReference type="Proteomes" id="UP000238296"/>
    </source>
</evidence>
<dbReference type="Proteomes" id="UP000238296">
    <property type="component" value="Unassembled WGS sequence"/>
</dbReference>
<protein>
    <submittedName>
        <fullName evidence="1">Uncharacterized protein</fullName>
    </submittedName>
</protein>
<gene>
    <name evidence="1" type="ORF">C1Y40_01463</name>
</gene>
<evidence type="ECO:0000313" key="1">
    <source>
        <dbReference type="EMBL" id="PQM48321.1"/>
    </source>
</evidence>
<name>A0A2S8BNS3_9MYCO</name>
<organism evidence="1 2">
    <name type="scientific">Mycobacterium talmoniae</name>
    <dbReference type="NCBI Taxonomy" id="1858794"/>
    <lineage>
        <taxon>Bacteria</taxon>
        <taxon>Bacillati</taxon>
        <taxon>Actinomycetota</taxon>
        <taxon>Actinomycetes</taxon>
        <taxon>Mycobacteriales</taxon>
        <taxon>Mycobacteriaceae</taxon>
        <taxon>Mycobacterium</taxon>
    </lineage>
</organism>
<reference evidence="1 2" key="1">
    <citation type="journal article" date="2017" name="Int. J. Syst. Evol. Microbiol.">
        <title>Mycobacterium talmoniae sp. nov., a slowly growing mycobacterium isolated from human respiratory samples.</title>
        <authorList>
            <person name="Davidson R.M."/>
            <person name="DeGroote M.A."/>
            <person name="Marola J.L."/>
            <person name="Buss S."/>
            <person name="Jones V."/>
            <person name="McNeil M.R."/>
            <person name="Freifeld A.G."/>
            <person name="Elaine Epperson L."/>
            <person name="Hasan N.A."/>
            <person name="Jackson M."/>
            <person name="Iwen P.C."/>
            <person name="Salfinger M."/>
            <person name="Strong M."/>
        </authorList>
    </citation>
    <scope>NUCLEOTIDE SEQUENCE [LARGE SCALE GENOMIC DNA]</scope>
    <source>
        <strain evidence="1 2">ATCC BAA-2683</strain>
    </source>
</reference>
<comment type="caution">
    <text evidence="1">The sequence shown here is derived from an EMBL/GenBank/DDBJ whole genome shotgun (WGS) entry which is preliminary data.</text>
</comment>
<sequence>MSYPTVQFCNGSIGEQVQREHDGVGVVCVGQLPGQALKSVYPACHQYDVQANTTEVTREFLSNARRRPRSDRVLAIRRGKIRHLTHSPLHLRYPVYDTK</sequence>
<accession>A0A2S8BNS3</accession>
<dbReference type="AlphaFoldDB" id="A0A2S8BNS3"/>
<proteinExistence type="predicted"/>